<comment type="caution">
    <text evidence="1">The sequence shown here is derived from an EMBL/GenBank/DDBJ whole genome shotgun (WGS) entry which is preliminary data.</text>
</comment>
<keyword evidence="2" id="KW-1185">Reference proteome</keyword>
<proteinExistence type="predicted"/>
<dbReference type="AlphaFoldDB" id="A0A839MY73"/>
<dbReference type="Proteomes" id="UP000559182">
    <property type="component" value="Unassembled WGS sequence"/>
</dbReference>
<evidence type="ECO:0000313" key="1">
    <source>
        <dbReference type="EMBL" id="MBB2890358.1"/>
    </source>
</evidence>
<accession>A0A839MY73</accession>
<sequence>MDQQADGTLAAQLPTQLRRELTRALASTPRSAGLDRYITWLQDSLGRVTGDSAAENAQAIYDEWVATRPRCARRATNAGPNVHA</sequence>
<reference evidence="1 2" key="1">
    <citation type="submission" date="2020-08" db="EMBL/GenBank/DDBJ databases">
        <title>Sequencing the genomes of 1000 actinobacteria strains.</title>
        <authorList>
            <person name="Klenk H.-P."/>
        </authorList>
    </citation>
    <scope>NUCLEOTIDE SEQUENCE [LARGE SCALE GENOMIC DNA]</scope>
    <source>
        <strain evidence="1 2">DSM 105369</strain>
    </source>
</reference>
<dbReference type="EMBL" id="JACHVQ010000001">
    <property type="protein sequence ID" value="MBB2890358.1"/>
    <property type="molecule type" value="Genomic_DNA"/>
</dbReference>
<gene>
    <name evidence="1" type="ORF">FHU39_000342</name>
</gene>
<organism evidence="1 2">
    <name type="scientific">Flexivirga oryzae</name>
    <dbReference type="NCBI Taxonomy" id="1794944"/>
    <lineage>
        <taxon>Bacteria</taxon>
        <taxon>Bacillati</taxon>
        <taxon>Actinomycetota</taxon>
        <taxon>Actinomycetes</taxon>
        <taxon>Micrococcales</taxon>
        <taxon>Dermacoccaceae</taxon>
        <taxon>Flexivirga</taxon>
    </lineage>
</organism>
<protein>
    <submittedName>
        <fullName evidence="1">Kynureninase</fullName>
    </submittedName>
</protein>
<evidence type="ECO:0000313" key="2">
    <source>
        <dbReference type="Proteomes" id="UP000559182"/>
    </source>
</evidence>
<name>A0A839MY73_9MICO</name>
<dbReference type="RefSeq" id="WP_183318391.1">
    <property type="nucleotide sequence ID" value="NZ_JACHVQ010000001.1"/>
</dbReference>